<reference evidence="3 4" key="1">
    <citation type="journal article" date="2015" name="Proc. Natl. Acad. Sci. U.S.A.">
        <title>The resurrection genome of Boea hygrometrica: A blueprint for survival of dehydration.</title>
        <authorList>
            <person name="Xiao L."/>
            <person name="Yang G."/>
            <person name="Zhang L."/>
            <person name="Yang X."/>
            <person name="Zhao S."/>
            <person name="Ji Z."/>
            <person name="Zhou Q."/>
            <person name="Hu M."/>
            <person name="Wang Y."/>
            <person name="Chen M."/>
            <person name="Xu Y."/>
            <person name="Jin H."/>
            <person name="Xiao X."/>
            <person name="Hu G."/>
            <person name="Bao F."/>
            <person name="Hu Y."/>
            <person name="Wan P."/>
            <person name="Li L."/>
            <person name="Deng X."/>
            <person name="Kuang T."/>
            <person name="Xiang C."/>
            <person name="Zhu J.K."/>
            <person name="Oliver M.J."/>
            <person name="He Y."/>
        </authorList>
    </citation>
    <scope>NUCLEOTIDE SEQUENCE [LARGE SCALE GENOMIC DNA]</scope>
    <source>
        <strain evidence="4">cv. XS01</strain>
    </source>
</reference>
<organism evidence="3 4">
    <name type="scientific">Dorcoceras hygrometricum</name>
    <dbReference type="NCBI Taxonomy" id="472368"/>
    <lineage>
        <taxon>Eukaryota</taxon>
        <taxon>Viridiplantae</taxon>
        <taxon>Streptophyta</taxon>
        <taxon>Embryophyta</taxon>
        <taxon>Tracheophyta</taxon>
        <taxon>Spermatophyta</taxon>
        <taxon>Magnoliopsida</taxon>
        <taxon>eudicotyledons</taxon>
        <taxon>Gunneridae</taxon>
        <taxon>Pentapetalae</taxon>
        <taxon>asterids</taxon>
        <taxon>lamiids</taxon>
        <taxon>Lamiales</taxon>
        <taxon>Gesneriaceae</taxon>
        <taxon>Didymocarpoideae</taxon>
        <taxon>Trichosporeae</taxon>
        <taxon>Loxocarpinae</taxon>
        <taxon>Dorcoceras</taxon>
    </lineage>
</organism>
<gene>
    <name evidence="3" type="ORF">F511_15681</name>
</gene>
<feature type="compositionally biased region" description="Basic and acidic residues" evidence="1">
    <location>
        <begin position="382"/>
        <end position="400"/>
    </location>
</feature>
<name>A0A2Z7BWD9_9LAMI</name>
<dbReference type="OrthoDB" id="2019483at2759"/>
<evidence type="ECO:0000313" key="4">
    <source>
        <dbReference type="Proteomes" id="UP000250235"/>
    </source>
</evidence>
<dbReference type="InterPro" id="IPR039614">
    <property type="entry name" value="PMI1-like"/>
</dbReference>
<feature type="domain" description="PMI1/PMIR1-2 C-terminal" evidence="2">
    <location>
        <begin position="690"/>
        <end position="734"/>
    </location>
</feature>
<accession>A0A2Z7BWD9</accession>
<feature type="region of interest" description="Disordered" evidence="1">
    <location>
        <begin position="382"/>
        <end position="411"/>
    </location>
</feature>
<dbReference type="Pfam" id="PF21745">
    <property type="entry name" value="PMI1_PMIR1-2_C"/>
    <property type="match status" value="2"/>
</dbReference>
<evidence type="ECO:0000256" key="1">
    <source>
        <dbReference type="SAM" id="MobiDB-lite"/>
    </source>
</evidence>
<dbReference type="PANTHER" id="PTHR33414:SF10">
    <property type="entry name" value="PROTEIN PLASTID MOVEMENT IMPAIRED 1-RELATED 2"/>
    <property type="match status" value="1"/>
</dbReference>
<dbReference type="InterPro" id="IPR048972">
    <property type="entry name" value="PMI1_PMIR1-2_C"/>
</dbReference>
<dbReference type="Proteomes" id="UP000250235">
    <property type="component" value="Unassembled WGS sequence"/>
</dbReference>
<feature type="domain" description="PMI1/PMIR1-2 C-terminal" evidence="2">
    <location>
        <begin position="617"/>
        <end position="682"/>
    </location>
</feature>
<keyword evidence="4" id="KW-1185">Reference proteome</keyword>
<sequence length="1000" mass="111665">MRVSRLTTGSGSRLRSREASISRTVAPYGTCMRESITPLFPSASAAIAAASEFVYQKVSNIRIQTDLRTSEIQNSCQNIRAQGGPTLFQNKSQNTLVRADPTLPNSLDTPEAEQVQHSRTGLKTPELEQVIRPNLLLLSGLEILRVPEHYTSQYPVPAIQDRKEELAVDTRRRCPVNKKTEKLEENKRYNPEPEVQVYGGWLRHQAGPLPRHQPPPSSSRTQKLEVKRSAPQPSNNHQIDYHITIPTGSPKQSHRRSQSLELKIVDENLRSRGSELAHSVSLLYQKFDKVKMCDVLEFDYVRESLQPQKPKAAPSIETGGNIEHEVDDTKFSVSERGLERSLMGQVTLERHASQRINSSLIEIIDVAEIFDWEETPLDEKINCDTELGSDDHDKIDDTKHKQNSMSIKEPSDEELNLVSYDMMASRSAGPVSSQDVNKCYEQEKSEIQESHSLDDVAESIENDFLNMLCQKQEDYLPREDDSLDADVMAEPEFFCRIPNDYQRLPRAEDFSLSSAILADEQNFGSTTHSMSKQNAKLIENLETEALMREWGLNEKDFQNSPSSSSGGFGSPVYVPTAESLKLPSLQECFGSIIQITGGGFLRSMNPLLFRNANNGARLIVQVSAPVVFPRAMGLTVMETLQCWASVGVEKMSIQANKLMPLEDISGKTIQQVMSEAESMPEAFKRYRSGVDEIDSDFVSFENLVPVAITYFEGLLIEGLRIQSGLPDQELPPKVAIQSVGISAPEANEVRVNFGSEWTSGLGVLDVDGLVKYALSLKDWMRLDTQGFDTDNGTDENGLKLRSAHCTSSLELSSGRNHGTLNKHFIMGLKVQLRDPLRDNEMVGSSMLVMIEGERIPSSKFPSTSSKNLNDEEDGLDKRLVGEIVGSEQKRWILEKGIPQFKFSQVHVTGLNTSLGKELWGTKKQQQSGSRWLLSSGLGRMNKNHISKSKAVVQSSSTIMRMLRPADVLWSISSQTQGEAATWDDIVGLNVHIRNPDIIFP</sequence>
<protein>
    <recommendedName>
        <fullName evidence="2">PMI1/PMIR1-2 C-terminal domain-containing protein</fullName>
    </recommendedName>
</protein>
<evidence type="ECO:0000259" key="2">
    <source>
        <dbReference type="Pfam" id="PF21745"/>
    </source>
</evidence>
<dbReference type="AlphaFoldDB" id="A0A2Z7BWD9"/>
<dbReference type="EMBL" id="KV003874">
    <property type="protein sequence ID" value="KZV36510.1"/>
    <property type="molecule type" value="Genomic_DNA"/>
</dbReference>
<dbReference type="PANTHER" id="PTHR33414">
    <property type="entry name" value="PROTEIN PLASTID MOVEMENT IMPAIRED 1-RELATED 1"/>
    <property type="match status" value="1"/>
</dbReference>
<evidence type="ECO:0000313" key="3">
    <source>
        <dbReference type="EMBL" id="KZV36510.1"/>
    </source>
</evidence>
<proteinExistence type="predicted"/>
<feature type="region of interest" description="Disordered" evidence="1">
    <location>
        <begin position="204"/>
        <end position="258"/>
    </location>
</feature>